<comment type="caution">
    <text evidence="1">The sequence shown here is derived from an EMBL/GenBank/DDBJ whole genome shotgun (WGS) entry which is preliminary data.</text>
</comment>
<evidence type="ECO:0000313" key="2">
    <source>
        <dbReference type="Proteomes" id="UP000566819"/>
    </source>
</evidence>
<proteinExistence type="predicted"/>
<accession>A0A8H4RJ23</accession>
<reference evidence="1 2" key="1">
    <citation type="submission" date="2020-03" db="EMBL/GenBank/DDBJ databases">
        <title>Draft Genome Sequence of Cudoniella acicularis.</title>
        <authorList>
            <person name="Buettner E."/>
            <person name="Kellner H."/>
        </authorList>
    </citation>
    <scope>NUCLEOTIDE SEQUENCE [LARGE SCALE GENOMIC DNA]</scope>
    <source>
        <strain evidence="1 2">DSM 108380</strain>
    </source>
</reference>
<sequence>MPPTQVGDSVTGTTEQDNVRADVYFDFMIQPGFPTMNAETLISILESFDFESYDIKSYGDLEYALALTICHPKGGFPIGQSDGHQYALHITGLHDKSLNFTSDCSQTRRGILHYLNLEKSGTVILKI</sequence>
<dbReference type="AlphaFoldDB" id="A0A8H4RJ23"/>
<dbReference type="EMBL" id="JAAMPI010000579">
    <property type="protein sequence ID" value="KAF4630181.1"/>
    <property type="molecule type" value="Genomic_DNA"/>
</dbReference>
<name>A0A8H4RJ23_9HELO</name>
<keyword evidence="2" id="KW-1185">Reference proteome</keyword>
<protein>
    <submittedName>
        <fullName evidence="1">Uncharacterized protein</fullName>
    </submittedName>
</protein>
<gene>
    <name evidence="1" type="ORF">G7Y89_g7962</name>
</gene>
<dbReference type="Proteomes" id="UP000566819">
    <property type="component" value="Unassembled WGS sequence"/>
</dbReference>
<evidence type="ECO:0000313" key="1">
    <source>
        <dbReference type="EMBL" id="KAF4630181.1"/>
    </source>
</evidence>
<organism evidence="1 2">
    <name type="scientific">Cudoniella acicularis</name>
    <dbReference type="NCBI Taxonomy" id="354080"/>
    <lineage>
        <taxon>Eukaryota</taxon>
        <taxon>Fungi</taxon>
        <taxon>Dikarya</taxon>
        <taxon>Ascomycota</taxon>
        <taxon>Pezizomycotina</taxon>
        <taxon>Leotiomycetes</taxon>
        <taxon>Helotiales</taxon>
        <taxon>Tricladiaceae</taxon>
        <taxon>Cudoniella</taxon>
    </lineage>
</organism>